<evidence type="ECO:0000313" key="3">
    <source>
        <dbReference type="EMBL" id="MEV0707547.1"/>
    </source>
</evidence>
<evidence type="ECO:0000259" key="1">
    <source>
        <dbReference type="Pfam" id="PF24088"/>
    </source>
</evidence>
<organism evidence="3 4">
    <name type="scientific">Nocardia aurea</name>
    <dbReference type="NCBI Taxonomy" id="2144174"/>
    <lineage>
        <taxon>Bacteria</taxon>
        <taxon>Bacillati</taxon>
        <taxon>Actinomycetota</taxon>
        <taxon>Actinomycetes</taxon>
        <taxon>Mycobacteriales</taxon>
        <taxon>Nocardiaceae</taxon>
        <taxon>Nocardia</taxon>
    </lineage>
</organism>
<dbReference type="Proteomes" id="UP001551695">
    <property type="component" value="Unassembled WGS sequence"/>
</dbReference>
<dbReference type="InterPro" id="IPR056463">
    <property type="entry name" value="DUF7373_C"/>
</dbReference>
<accession>A0ABV3FQ62</accession>
<dbReference type="Pfam" id="PF24088">
    <property type="entry name" value="DUF7373"/>
    <property type="match status" value="1"/>
</dbReference>
<protein>
    <submittedName>
        <fullName evidence="3">Uncharacterized protein</fullName>
    </submittedName>
</protein>
<dbReference type="EMBL" id="JBFAKC010000003">
    <property type="protein sequence ID" value="MEV0707547.1"/>
    <property type="molecule type" value="Genomic_DNA"/>
</dbReference>
<reference evidence="3 4" key="1">
    <citation type="submission" date="2024-06" db="EMBL/GenBank/DDBJ databases">
        <title>The Natural Products Discovery Center: Release of the First 8490 Sequenced Strains for Exploring Actinobacteria Biosynthetic Diversity.</title>
        <authorList>
            <person name="Kalkreuter E."/>
            <person name="Kautsar S.A."/>
            <person name="Yang D."/>
            <person name="Bader C.D."/>
            <person name="Teijaro C.N."/>
            <person name="Fluegel L."/>
            <person name="Davis C.M."/>
            <person name="Simpson J.R."/>
            <person name="Lauterbach L."/>
            <person name="Steele A.D."/>
            <person name="Gui C."/>
            <person name="Meng S."/>
            <person name="Li G."/>
            <person name="Viehrig K."/>
            <person name="Ye F."/>
            <person name="Su P."/>
            <person name="Kiefer A.F."/>
            <person name="Nichols A."/>
            <person name="Cepeda A.J."/>
            <person name="Yan W."/>
            <person name="Fan B."/>
            <person name="Jiang Y."/>
            <person name="Adhikari A."/>
            <person name="Zheng C.-J."/>
            <person name="Schuster L."/>
            <person name="Cowan T.M."/>
            <person name="Smanski M.J."/>
            <person name="Chevrette M.G."/>
            <person name="De Carvalho L.P.S."/>
            <person name="Shen B."/>
        </authorList>
    </citation>
    <scope>NUCLEOTIDE SEQUENCE [LARGE SCALE GENOMIC DNA]</scope>
    <source>
        <strain evidence="3 4">NPDC050403</strain>
    </source>
</reference>
<proteinExistence type="predicted"/>
<feature type="domain" description="DUF7373" evidence="1">
    <location>
        <begin position="82"/>
        <end position="278"/>
    </location>
</feature>
<evidence type="ECO:0000259" key="2">
    <source>
        <dbReference type="Pfam" id="PF24092"/>
    </source>
</evidence>
<sequence length="431" mass="47199">MGIRRKSIRRPPPSTNYWRSREPGTMMRSRLLHGVSSLLTVLMTAVAVVACGSEIAGTPTRVTPHIPGLDVGNYQAQPRTVGNARSEKQARARESQRLADFVALPYEADPSYIEDTWQLRTHIVLNRKPLGNLVINDTFDDVAADLVAGWVNAWSTGGPVDAPRRTLNIAVLMFPDADTAKAAGPTLEHDDFTYNRDNQPVSLTRHPGTTAHWRPGIGSIGSWTVHDRYVIFIKVVDDIAGPDLPGLGSQVERMLDVQIPLLDKFQPTPAADLARIPLDPPDLLGRTLPSDPEAPFRPEPDGLYTGRGAVSLFHRGSPSTLPELEKNEVDLVSFGDAVVFRSKSVTGAEALWQQWRLSKDIEPHQKMVAGPAGLTDYTECVAESTDSGGTPTVIGHLCVMRVDRYVVQSRSKQLPDLHQKMSAQFSLLTSG</sequence>
<dbReference type="RefSeq" id="WP_357781419.1">
    <property type="nucleotide sequence ID" value="NZ_JBFAKC010000003.1"/>
</dbReference>
<evidence type="ECO:0000313" key="4">
    <source>
        <dbReference type="Proteomes" id="UP001551695"/>
    </source>
</evidence>
<name>A0ABV3FQ62_9NOCA</name>
<dbReference type="Pfam" id="PF24092">
    <property type="entry name" value="DUF7373_C"/>
    <property type="match status" value="1"/>
</dbReference>
<dbReference type="InterPro" id="IPR055797">
    <property type="entry name" value="DUF7373"/>
</dbReference>
<comment type="caution">
    <text evidence="3">The sequence shown here is derived from an EMBL/GenBank/DDBJ whole genome shotgun (WGS) entry which is preliminary data.</text>
</comment>
<feature type="domain" description="DUF7373" evidence="2">
    <location>
        <begin position="283"/>
        <end position="429"/>
    </location>
</feature>
<gene>
    <name evidence="3" type="ORF">AB0I48_08300</name>
</gene>
<keyword evidence="4" id="KW-1185">Reference proteome</keyword>